<proteinExistence type="predicted"/>
<gene>
    <name evidence="1" type="ORF">OJ997_23245</name>
</gene>
<reference evidence="1" key="1">
    <citation type="submission" date="2022-10" db="EMBL/GenBank/DDBJ databases">
        <title>The WGS of Solirubrobacter phytolaccae KCTC 29190.</title>
        <authorList>
            <person name="Jiang Z."/>
        </authorList>
    </citation>
    <scope>NUCLEOTIDE SEQUENCE</scope>
    <source>
        <strain evidence="1">KCTC 29190</strain>
    </source>
</reference>
<dbReference type="RefSeq" id="WP_270027640.1">
    <property type="nucleotide sequence ID" value="NZ_JAPDDP010000049.1"/>
</dbReference>
<protein>
    <recommendedName>
        <fullName evidence="3">DNRLRE domain-containing protein</fullName>
    </recommendedName>
</protein>
<dbReference type="EMBL" id="JAPDDP010000049">
    <property type="protein sequence ID" value="MDA0183246.1"/>
    <property type="molecule type" value="Genomic_DNA"/>
</dbReference>
<accession>A0A9X3SB45</accession>
<keyword evidence="2" id="KW-1185">Reference proteome</keyword>
<dbReference type="Proteomes" id="UP001147653">
    <property type="component" value="Unassembled WGS sequence"/>
</dbReference>
<evidence type="ECO:0000313" key="2">
    <source>
        <dbReference type="Proteomes" id="UP001147653"/>
    </source>
</evidence>
<evidence type="ECO:0008006" key="3">
    <source>
        <dbReference type="Google" id="ProtNLM"/>
    </source>
</evidence>
<comment type="caution">
    <text evidence="1">The sequence shown here is derived from an EMBL/GenBank/DDBJ whole genome shotgun (WGS) entry which is preliminary data.</text>
</comment>
<organism evidence="1 2">
    <name type="scientific">Solirubrobacter phytolaccae</name>
    <dbReference type="NCBI Taxonomy" id="1404360"/>
    <lineage>
        <taxon>Bacteria</taxon>
        <taxon>Bacillati</taxon>
        <taxon>Actinomycetota</taxon>
        <taxon>Thermoleophilia</taxon>
        <taxon>Solirubrobacterales</taxon>
        <taxon>Solirubrobacteraceae</taxon>
        <taxon>Solirubrobacter</taxon>
    </lineage>
</organism>
<name>A0A9X3SB45_9ACTN</name>
<sequence>MGVLGVLALAAPASQAGTVNIPSNLECNYDDRQTVPYLCEPEQLVVGIDGTDAVWRYWAQLGFDVAGNLPSGATVTSAKLYLYGLSDPGFSASLIVGDPYAPEDEVEFSSAPGWVDFDVTASAQAAAGTASDAVLDVWPALDTPLLPLSWEFVGSASSSTSLRPYLQVDYTL</sequence>
<evidence type="ECO:0000313" key="1">
    <source>
        <dbReference type="EMBL" id="MDA0183246.1"/>
    </source>
</evidence>
<dbReference type="AlphaFoldDB" id="A0A9X3SB45"/>